<organism evidence="2 3">
    <name type="scientific">Paraburkholderia dipogonis</name>
    <dbReference type="NCBI Taxonomy" id="1211383"/>
    <lineage>
        <taxon>Bacteria</taxon>
        <taxon>Pseudomonadati</taxon>
        <taxon>Pseudomonadota</taxon>
        <taxon>Betaproteobacteria</taxon>
        <taxon>Burkholderiales</taxon>
        <taxon>Burkholderiaceae</taxon>
        <taxon>Paraburkholderia</taxon>
    </lineage>
</organism>
<evidence type="ECO:0000313" key="3">
    <source>
        <dbReference type="Proteomes" id="UP001629230"/>
    </source>
</evidence>
<feature type="coiled-coil region" evidence="1">
    <location>
        <begin position="53"/>
        <end position="87"/>
    </location>
</feature>
<proteinExistence type="predicted"/>
<sequence length="105" mass="11755">MSSVIPFSPLRVTKDDRIHRPLECAHHHIRLDPRGGLVNCRECGATLTPFWALSMLADQYAIALAQIQRLNERLALADSRILELSTELDATQGIERTGKESPPRP</sequence>
<dbReference type="RefSeq" id="WP_408181978.1">
    <property type="nucleotide sequence ID" value="NZ_JAQQEZ010000058.1"/>
</dbReference>
<gene>
    <name evidence="2" type="ORF">PQR57_41210</name>
</gene>
<accession>A0ABW9B3F2</accession>
<evidence type="ECO:0008006" key="4">
    <source>
        <dbReference type="Google" id="ProtNLM"/>
    </source>
</evidence>
<dbReference type="Proteomes" id="UP001629230">
    <property type="component" value="Unassembled WGS sequence"/>
</dbReference>
<protein>
    <recommendedName>
        <fullName evidence="4">Bacteriophage protein</fullName>
    </recommendedName>
</protein>
<evidence type="ECO:0000256" key="1">
    <source>
        <dbReference type="SAM" id="Coils"/>
    </source>
</evidence>
<dbReference type="EMBL" id="JAQQEZ010000058">
    <property type="protein sequence ID" value="MFM0007360.1"/>
    <property type="molecule type" value="Genomic_DNA"/>
</dbReference>
<keyword evidence="1" id="KW-0175">Coiled coil</keyword>
<name>A0ABW9B3F2_9BURK</name>
<keyword evidence="3" id="KW-1185">Reference proteome</keyword>
<comment type="caution">
    <text evidence="2">The sequence shown here is derived from an EMBL/GenBank/DDBJ whole genome shotgun (WGS) entry which is preliminary data.</text>
</comment>
<reference evidence="2 3" key="1">
    <citation type="journal article" date="2024" name="Chem. Sci.">
        <title>Discovery of megapolipeptins by genome mining of a Burkholderiales bacteria collection.</title>
        <authorList>
            <person name="Paulo B.S."/>
            <person name="Recchia M.J.J."/>
            <person name="Lee S."/>
            <person name="Fergusson C.H."/>
            <person name="Romanowski S.B."/>
            <person name="Hernandez A."/>
            <person name="Krull N."/>
            <person name="Liu D.Y."/>
            <person name="Cavanagh H."/>
            <person name="Bos A."/>
            <person name="Gray C.A."/>
            <person name="Murphy B.T."/>
            <person name="Linington R.G."/>
            <person name="Eustaquio A.S."/>
        </authorList>
    </citation>
    <scope>NUCLEOTIDE SEQUENCE [LARGE SCALE GENOMIC DNA]</scope>
    <source>
        <strain evidence="2 3">RL17-350-BIC-A</strain>
    </source>
</reference>
<evidence type="ECO:0000313" key="2">
    <source>
        <dbReference type="EMBL" id="MFM0007360.1"/>
    </source>
</evidence>